<reference evidence="1 2" key="1">
    <citation type="submission" date="2017-08" db="EMBL/GenBank/DDBJ databases">
        <title>Genome sequences of Ralstonia solanacearum Species Complex (RSSC) isolated from Potato bacterial wilts in Korea.</title>
        <authorList>
            <person name="Cho H."/>
            <person name="Song E.-S."/>
            <person name="Lee Y.K."/>
            <person name="Lee S."/>
            <person name="Lee S.-W."/>
            <person name="Jo A."/>
            <person name="Kim J.-G."/>
            <person name="Hwang I."/>
        </authorList>
    </citation>
    <scope>NUCLEOTIDE SEQUENCE [LARGE SCALE GENOMIC DNA]</scope>
    <source>
        <strain evidence="1 2">T98</strain>
        <plasmid evidence="1 2">unnamed</plasmid>
    </source>
</reference>
<dbReference type="AlphaFoldDB" id="A0AAD0SBM0"/>
<evidence type="ECO:0000313" key="2">
    <source>
        <dbReference type="Proteomes" id="UP000261758"/>
    </source>
</evidence>
<proteinExistence type="predicted"/>
<geneLocation type="plasmid" evidence="1 2">
    <name>unnamed</name>
</geneLocation>
<name>A0AAD0SBM0_RALSL</name>
<dbReference type="Pfam" id="PF11752">
    <property type="entry name" value="DUF3309"/>
    <property type="match status" value="1"/>
</dbReference>
<sequence length="65" mass="6928">MQPSLPCRRSWGYGPTGGMERIVVIVVSSCCPAVCDAADDRLRLASGRATLGHAGPGRPMHHRGR</sequence>
<evidence type="ECO:0000313" key="1">
    <source>
        <dbReference type="EMBL" id="AXV83693.1"/>
    </source>
</evidence>
<dbReference type="EMBL" id="CP022760">
    <property type="protein sequence ID" value="AXV83693.1"/>
    <property type="molecule type" value="Genomic_DNA"/>
</dbReference>
<gene>
    <name evidence="1" type="ORF">CJO77_19140</name>
</gene>
<dbReference type="RefSeq" id="WP_419183233.1">
    <property type="nucleotide sequence ID" value="NZ_CP022760.1"/>
</dbReference>
<organism evidence="1 2">
    <name type="scientific">Ralstonia solanacearum</name>
    <name type="common">Pseudomonas solanacearum</name>
    <dbReference type="NCBI Taxonomy" id="305"/>
    <lineage>
        <taxon>Bacteria</taxon>
        <taxon>Pseudomonadati</taxon>
        <taxon>Pseudomonadota</taxon>
        <taxon>Betaproteobacteria</taxon>
        <taxon>Burkholderiales</taxon>
        <taxon>Burkholderiaceae</taxon>
        <taxon>Ralstonia</taxon>
        <taxon>Ralstonia solanacearum species complex</taxon>
    </lineage>
</organism>
<dbReference type="InterPro" id="IPR021738">
    <property type="entry name" value="DUF3309"/>
</dbReference>
<dbReference type="Proteomes" id="UP000261758">
    <property type="component" value="Plasmid unnamed"/>
</dbReference>
<protein>
    <submittedName>
        <fullName evidence="1">Uncharacterized protein</fullName>
    </submittedName>
</protein>
<accession>A0AAD0SBM0</accession>
<keyword evidence="1" id="KW-0614">Plasmid</keyword>